<feature type="domain" description="Peptidase M20 dimerisation" evidence="4">
    <location>
        <begin position="213"/>
        <end position="353"/>
    </location>
</feature>
<dbReference type="AlphaFoldDB" id="A0AAE9KRE5"/>
<dbReference type="PANTHER" id="PTHR43270">
    <property type="entry name" value="BETA-ALA-HIS DIPEPTIDASE"/>
    <property type="match status" value="1"/>
</dbReference>
<dbReference type="GO" id="GO:0006508">
    <property type="term" value="P:proteolysis"/>
    <property type="evidence" value="ECO:0007669"/>
    <property type="project" value="UniProtKB-KW"/>
</dbReference>
<name>A0AAE9KRE5_ALCFA</name>
<dbReference type="NCBIfam" id="NF005478">
    <property type="entry name" value="PRK07079.1"/>
    <property type="match status" value="1"/>
</dbReference>
<proteinExistence type="predicted"/>
<keyword evidence="2" id="KW-0479">Metal-binding</keyword>
<dbReference type="GO" id="GO:0046872">
    <property type="term" value="F:metal ion binding"/>
    <property type="evidence" value="ECO:0007669"/>
    <property type="project" value="UniProtKB-KW"/>
</dbReference>
<dbReference type="InterPro" id="IPR051458">
    <property type="entry name" value="Cyt/Met_Dipeptidase"/>
</dbReference>
<dbReference type="EMBL" id="CP095873">
    <property type="protein sequence ID" value="UPL22911.1"/>
    <property type="molecule type" value="Genomic_DNA"/>
</dbReference>
<dbReference type="Proteomes" id="UP000830925">
    <property type="component" value="Chromosome"/>
</dbReference>
<evidence type="ECO:0000256" key="1">
    <source>
        <dbReference type="ARBA" id="ARBA00022670"/>
    </source>
</evidence>
<dbReference type="RefSeq" id="WP_247966708.1">
    <property type="nucleotide sequence ID" value="NZ_CP095873.1"/>
</dbReference>
<reference evidence="5" key="1">
    <citation type="submission" date="2022-04" db="EMBL/GenBank/DDBJ databases">
        <title>Genomic mining of Alcaligenes faecalis D334 producing ectoin and derivatives.</title>
        <authorList>
            <person name="Doan V.T."/>
            <person name="Quach N.T."/>
            <person name="Vu T.-H.-N."/>
            <person name="Phi Q.-T."/>
        </authorList>
    </citation>
    <scope>NUCLEOTIDE SEQUENCE</scope>
    <source>
        <strain evidence="5">D334</strain>
    </source>
</reference>
<protein>
    <submittedName>
        <fullName evidence="5">M20 family metallopeptidase</fullName>
    </submittedName>
</protein>
<evidence type="ECO:0000256" key="2">
    <source>
        <dbReference type="ARBA" id="ARBA00022723"/>
    </source>
</evidence>
<evidence type="ECO:0000313" key="6">
    <source>
        <dbReference type="Proteomes" id="UP000830925"/>
    </source>
</evidence>
<dbReference type="InterPro" id="IPR002933">
    <property type="entry name" value="Peptidase_M20"/>
</dbReference>
<evidence type="ECO:0000259" key="4">
    <source>
        <dbReference type="Pfam" id="PF07687"/>
    </source>
</evidence>
<evidence type="ECO:0000313" key="5">
    <source>
        <dbReference type="EMBL" id="UPL22911.1"/>
    </source>
</evidence>
<dbReference type="Gene3D" id="3.30.70.360">
    <property type="match status" value="1"/>
</dbReference>
<dbReference type="InterPro" id="IPR011650">
    <property type="entry name" value="Peptidase_M20_dimer"/>
</dbReference>
<evidence type="ECO:0000256" key="3">
    <source>
        <dbReference type="ARBA" id="ARBA00022801"/>
    </source>
</evidence>
<dbReference type="Pfam" id="PF01546">
    <property type="entry name" value="Peptidase_M20"/>
    <property type="match status" value="1"/>
</dbReference>
<keyword evidence="1" id="KW-0645">Protease</keyword>
<dbReference type="Gene3D" id="3.40.630.10">
    <property type="entry name" value="Zn peptidases"/>
    <property type="match status" value="1"/>
</dbReference>
<dbReference type="SUPFAM" id="SSF53187">
    <property type="entry name" value="Zn-dependent exopeptidases"/>
    <property type="match status" value="1"/>
</dbReference>
<sequence>MGKSKALSRVRAYFEEGGFEQDLRRRVAIQSDSQTAEKADQLQLYLDQELGPSLVKLGFEVRILANPKGAGPILLAHRHESDELPTILTYGHGDVVPGHDHQWREGLAPWELKIEGERWYGRGTADNKGQHSINLAALEQVIQARDGRLGFNLKAIFETGEERGSVGLREFCEQHAQSLSADLFLASDGPRLNANQPTLFLGSRGTVLFSLEVISREGGLHSGNWGGVMENPAVVLANALACLVGPQGQLLCRELTPGPIPEDVLAAIADLEIGQHTLGLALNEHWGEPGLSYGERLFGWNTLEVLALDAGNPQKPINAIPPRAQAFCNLRFVLGTQIEDLESTLRQHLDAHGFEQVRIHMGQIMPATRLDLGNKWIALIKDAISKVTDQKIAVIPNLAGTVPNDIFADVLGLPTIWVPHSYPGCSQHAPNEHMLTPIIQEGLDIMTSVFWELGELNKNT</sequence>
<dbReference type="GO" id="GO:0008233">
    <property type="term" value="F:peptidase activity"/>
    <property type="evidence" value="ECO:0007669"/>
    <property type="project" value="UniProtKB-KW"/>
</dbReference>
<gene>
    <name evidence="5" type="ORF">MXF72_07470</name>
</gene>
<dbReference type="PANTHER" id="PTHR43270:SF12">
    <property type="entry name" value="SUCCINYL-DIAMINOPIMELATE DESUCCINYLASE"/>
    <property type="match status" value="1"/>
</dbReference>
<accession>A0AAE9KRE5</accession>
<organism evidence="5 6">
    <name type="scientific">Alcaligenes faecalis</name>
    <dbReference type="NCBI Taxonomy" id="511"/>
    <lineage>
        <taxon>Bacteria</taxon>
        <taxon>Pseudomonadati</taxon>
        <taxon>Pseudomonadota</taxon>
        <taxon>Betaproteobacteria</taxon>
        <taxon>Burkholderiales</taxon>
        <taxon>Alcaligenaceae</taxon>
        <taxon>Alcaligenes</taxon>
    </lineage>
</organism>
<keyword evidence="3" id="KW-0378">Hydrolase</keyword>
<dbReference type="Pfam" id="PF07687">
    <property type="entry name" value="M20_dimer"/>
    <property type="match status" value="1"/>
</dbReference>